<organism evidence="5 6">
    <name type="scientific">Staurois parvus</name>
    <dbReference type="NCBI Taxonomy" id="386267"/>
    <lineage>
        <taxon>Eukaryota</taxon>
        <taxon>Metazoa</taxon>
        <taxon>Chordata</taxon>
        <taxon>Craniata</taxon>
        <taxon>Vertebrata</taxon>
        <taxon>Euteleostomi</taxon>
        <taxon>Amphibia</taxon>
        <taxon>Batrachia</taxon>
        <taxon>Anura</taxon>
        <taxon>Neobatrachia</taxon>
        <taxon>Ranoidea</taxon>
        <taxon>Ranidae</taxon>
        <taxon>Staurois</taxon>
    </lineage>
</organism>
<dbReference type="InterPro" id="IPR018933">
    <property type="entry name" value="Netrin_module_non-TIMP"/>
</dbReference>
<dbReference type="InterPro" id="IPR050473">
    <property type="entry name" value="A2M/Complement_sys"/>
</dbReference>
<keyword evidence="6" id="KW-1185">Reference proteome</keyword>
<name>A0ABN9E0C8_9NEOB</name>
<dbReference type="SMART" id="SM01361">
    <property type="entry name" value="A2M_recep"/>
    <property type="match status" value="1"/>
</dbReference>
<evidence type="ECO:0000256" key="1">
    <source>
        <dbReference type="ARBA" id="ARBA00004613"/>
    </source>
</evidence>
<protein>
    <recommendedName>
        <fullName evidence="4">NTR domain-containing protein</fullName>
    </recommendedName>
</protein>
<dbReference type="Proteomes" id="UP001162483">
    <property type="component" value="Unassembled WGS sequence"/>
</dbReference>
<dbReference type="Gene3D" id="2.60.40.690">
    <property type="entry name" value="Alpha-macroglobulin, receptor-binding domain"/>
    <property type="match status" value="1"/>
</dbReference>
<proteinExistence type="predicted"/>
<sequence>MSLIREWTNISPSSRSTKMLLTKKFLSSTLTRLHMKGDMCLKFKLHQHFEVGYIQPASVTVYEYYAKENRCTKFYHVEEDSKLLGRICVGDVCRCSEENCFMQQQMAKVDSTVRYTKACDAAVDYVYKTTLSAIKKMDNYVTYVMTIKVVYREGIDTVTVNEKRDFISHNKCQQALNLQIDRDYIVWGIAKDMWLLASKYSYLITKDTWIEMWPTNKECQEKQYEKISAMISPI</sequence>
<accession>A0ABN9E0C8</accession>
<evidence type="ECO:0000259" key="4">
    <source>
        <dbReference type="PROSITE" id="PS50189"/>
    </source>
</evidence>
<dbReference type="SUPFAM" id="SSF49410">
    <property type="entry name" value="Alpha-macroglobulin receptor domain"/>
    <property type="match status" value="1"/>
</dbReference>
<dbReference type="EMBL" id="CATNWA010014890">
    <property type="protein sequence ID" value="CAI9577101.1"/>
    <property type="molecule type" value="Genomic_DNA"/>
</dbReference>
<comment type="caution">
    <text evidence="5">The sequence shown here is derived from an EMBL/GenBank/DDBJ whole genome shotgun (WGS) entry which is preliminary data.</text>
</comment>
<evidence type="ECO:0000256" key="2">
    <source>
        <dbReference type="ARBA" id="ARBA00022525"/>
    </source>
</evidence>
<reference evidence="5" key="1">
    <citation type="submission" date="2023-05" db="EMBL/GenBank/DDBJ databases">
        <authorList>
            <person name="Stuckert A."/>
        </authorList>
    </citation>
    <scope>NUCLEOTIDE SEQUENCE</scope>
</reference>
<dbReference type="InterPro" id="IPR009048">
    <property type="entry name" value="A-macroglobulin_rcpt-bd"/>
</dbReference>
<dbReference type="SUPFAM" id="SSF50242">
    <property type="entry name" value="TIMP-like"/>
    <property type="match status" value="1"/>
</dbReference>
<keyword evidence="3" id="KW-1015">Disulfide bond</keyword>
<comment type="subcellular location">
    <subcellularLocation>
        <location evidence="1">Secreted</location>
    </subcellularLocation>
</comment>
<dbReference type="PANTHER" id="PTHR11412:SF81">
    <property type="entry name" value="COMPLEMENT C3"/>
    <property type="match status" value="1"/>
</dbReference>
<evidence type="ECO:0000256" key="3">
    <source>
        <dbReference type="ARBA" id="ARBA00023157"/>
    </source>
</evidence>
<evidence type="ECO:0000313" key="6">
    <source>
        <dbReference type="Proteomes" id="UP001162483"/>
    </source>
</evidence>
<dbReference type="InterPro" id="IPR001134">
    <property type="entry name" value="Netrin_domain"/>
</dbReference>
<dbReference type="Pfam" id="PF01759">
    <property type="entry name" value="NTR"/>
    <property type="match status" value="1"/>
</dbReference>
<dbReference type="InterPro" id="IPR036595">
    <property type="entry name" value="A-macroglobulin_rcpt-bd_sf"/>
</dbReference>
<gene>
    <name evidence="5" type="ORF">SPARVUS_LOCUS8627972</name>
</gene>
<feature type="domain" description="NTR" evidence="4">
    <location>
        <begin position="100"/>
        <end position="234"/>
    </location>
</feature>
<dbReference type="Pfam" id="PF07677">
    <property type="entry name" value="A2M_recep"/>
    <property type="match status" value="1"/>
</dbReference>
<keyword evidence="2" id="KW-0964">Secreted</keyword>
<dbReference type="SMART" id="SM00643">
    <property type="entry name" value="C345C"/>
    <property type="match status" value="1"/>
</dbReference>
<dbReference type="Gene3D" id="2.40.50.120">
    <property type="match status" value="1"/>
</dbReference>
<dbReference type="PROSITE" id="PS50189">
    <property type="entry name" value="NTR"/>
    <property type="match status" value="1"/>
</dbReference>
<evidence type="ECO:0000313" key="5">
    <source>
        <dbReference type="EMBL" id="CAI9577101.1"/>
    </source>
</evidence>
<dbReference type="PANTHER" id="PTHR11412">
    <property type="entry name" value="MACROGLOBULIN / COMPLEMENT"/>
    <property type="match status" value="1"/>
</dbReference>
<dbReference type="InterPro" id="IPR008993">
    <property type="entry name" value="TIMP-like_OB-fold"/>
</dbReference>